<name>A0A086EZQ2_9GAMM</name>
<dbReference type="PROSITE" id="PS51257">
    <property type="entry name" value="PROKAR_LIPOPROTEIN"/>
    <property type="match status" value="1"/>
</dbReference>
<organism evidence="1 2">
    <name type="scientific">Pectobacterium brasiliense</name>
    <dbReference type="NCBI Taxonomy" id="180957"/>
    <lineage>
        <taxon>Bacteria</taxon>
        <taxon>Pseudomonadati</taxon>
        <taxon>Pseudomonadota</taxon>
        <taxon>Gammaproteobacteria</taxon>
        <taxon>Enterobacterales</taxon>
        <taxon>Pectobacteriaceae</taxon>
        <taxon>Pectobacterium</taxon>
    </lineage>
</organism>
<gene>
    <name evidence="1" type="ORF">KU74_10210</name>
</gene>
<evidence type="ECO:0000313" key="1">
    <source>
        <dbReference type="EMBL" id="KGA33850.1"/>
    </source>
</evidence>
<dbReference type="PATRIC" id="fig|180957.22.peg.3016"/>
<evidence type="ECO:0000313" key="2">
    <source>
        <dbReference type="Proteomes" id="UP000029435"/>
    </source>
</evidence>
<accession>A0A086EZQ2</accession>
<dbReference type="STRING" id="180957.B5S52_10260"/>
<dbReference type="InterPro" id="IPR025985">
    <property type="entry name" value="YnbE"/>
</dbReference>
<protein>
    <submittedName>
        <fullName evidence="1">Uncharacterized protein</fullName>
    </submittedName>
</protein>
<reference evidence="1 2" key="1">
    <citation type="submission" date="2014-08" db="EMBL/GenBank/DDBJ databases">
        <title>Genome sequences of NCPPB Pectobacterium isolates.</title>
        <authorList>
            <person name="Glover R.H."/>
            <person name="Sapp M."/>
            <person name="Elphinstone J."/>
        </authorList>
    </citation>
    <scope>NUCLEOTIDE SEQUENCE [LARGE SCALE GENOMIC DNA]</scope>
    <source>
        <strain evidence="1 2">LMG 21372</strain>
    </source>
</reference>
<dbReference type="AlphaFoldDB" id="A0A086EZQ2"/>
<proteinExistence type="predicted"/>
<dbReference type="Pfam" id="PF13617">
    <property type="entry name" value="Lipoprotein_19"/>
    <property type="match status" value="1"/>
</dbReference>
<dbReference type="Proteomes" id="UP000029435">
    <property type="component" value="Unassembled WGS sequence"/>
</dbReference>
<comment type="caution">
    <text evidence="1">The sequence shown here is derived from an EMBL/GenBank/DDBJ whole genome shotgun (WGS) entry which is preliminary data.</text>
</comment>
<sequence length="77" mass="8302">MNKCETLLAVGCTVAFLTGCVPRIEVAAPKEPITINMNVKIEHEIHIKADKEATQLLERSDNAAGDEIKKSAPEGAQ</sequence>
<dbReference type="EMBL" id="JQOD01000002">
    <property type="protein sequence ID" value="KGA33850.1"/>
    <property type="molecule type" value="Genomic_DNA"/>
</dbReference>
<dbReference type="GeneID" id="51389428"/>
<dbReference type="OrthoDB" id="9807866at2"/>
<dbReference type="RefSeq" id="WP_010295906.1">
    <property type="nucleotide sequence ID" value="NZ_CP024780.1"/>
</dbReference>